<dbReference type="GO" id="GO:0016125">
    <property type="term" value="P:sterol metabolic process"/>
    <property type="evidence" value="ECO:0007669"/>
    <property type="project" value="TreeGrafter"/>
</dbReference>
<dbReference type="PANTHER" id="PTHR24286:SF380">
    <property type="entry name" value="PH DOMAIN-CONTAINING PROTEIN"/>
    <property type="match status" value="1"/>
</dbReference>
<dbReference type="KEGG" id="csl:COCSUDRAFT_52294"/>
<sequence length="477" mass="51742">MPALPITQGSRNCLGPVPSRHVTFLHSRTVALGRYKACRSSPEIQGDLSQMDLPEGSLGLPIVGETLDLLLKGDSFGAARNAKFGKIWKTSILGSPTIMVFDEAACRKVLKEEGRLVEVIWPDVTAELVGPSSLNLLKGEEHLKMKRLLGEAFSEQAVVALLAELETCAQNFCQRWAQMGSFSGYEETKFWAWAMFGAAVLGMPGQLPTGRKLARLMDDLQGGFQTVPVKLPASPYSRALSARKDITDLINGQVDAMQLQDRGTSCLGNMLGLEEPSTSGGSPLSNDHIIDNTFAAAFGNASAGPTAAKILQYLAAGSRARELVSAELAARGSRGPLTAADLDNLPYTSAVVQEVLRITPIVPALFRRALQDFELCGRRVPKGWSVYVHTGASTQKYNDDSFQPERWLCPAAAEYTLPFGLGPRMCLGRHLVKAALTVLVIVLVRDYSWVMEDPGEEWSVFPTVLPKQGLAPIHHNL</sequence>
<comment type="caution">
    <text evidence="5">The sequence shown here is derived from an EMBL/GenBank/DDBJ whole genome shotgun (WGS) entry which is preliminary data.</text>
</comment>
<dbReference type="eggNOG" id="KOG0157">
    <property type="taxonomic scope" value="Eukaryota"/>
</dbReference>
<keyword evidence="1 3" id="KW-0479">Metal-binding</keyword>
<evidence type="ECO:0000256" key="3">
    <source>
        <dbReference type="PIRSR" id="PIRSR602401-1"/>
    </source>
</evidence>
<dbReference type="InterPro" id="IPR036396">
    <property type="entry name" value="Cyt_P450_sf"/>
</dbReference>
<dbReference type="PRINTS" id="PR00463">
    <property type="entry name" value="EP450I"/>
</dbReference>
<dbReference type="PRINTS" id="PR00385">
    <property type="entry name" value="P450"/>
</dbReference>
<dbReference type="GO" id="GO:0004497">
    <property type="term" value="F:monooxygenase activity"/>
    <property type="evidence" value="ECO:0007669"/>
    <property type="project" value="UniProtKB-KW"/>
</dbReference>
<dbReference type="GO" id="GO:0016705">
    <property type="term" value="F:oxidoreductase activity, acting on paired donors, with incorporation or reduction of molecular oxygen"/>
    <property type="evidence" value="ECO:0007669"/>
    <property type="project" value="InterPro"/>
</dbReference>
<dbReference type="SUPFAM" id="SSF48264">
    <property type="entry name" value="Cytochrome P450"/>
    <property type="match status" value="1"/>
</dbReference>
<feature type="binding site" description="axial binding residue" evidence="3">
    <location>
        <position position="426"/>
    </location>
    <ligand>
        <name>heme</name>
        <dbReference type="ChEBI" id="CHEBI:30413"/>
    </ligand>
    <ligandPart>
        <name>Fe</name>
        <dbReference type="ChEBI" id="CHEBI:18248"/>
    </ligandPart>
</feature>
<dbReference type="Gene3D" id="1.10.630.10">
    <property type="entry name" value="Cytochrome P450"/>
    <property type="match status" value="1"/>
</dbReference>
<proteinExistence type="inferred from homology"/>
<dbReference type="InterPro" id="IPR017972">
    <property type="entry name" value="Cyt_P450_CS"/>
</dbReference>
<comment type="cofactor">
    <cofactor evidence="3">
        <name>heme</name>
        <dbReference type="ChEBI" id="CHEBI:30413"/>
    </cofactor>
</comment>
<accession>I0Z6N5</accession>
<dbReference type="GO" id="GO:0020037">
    <property type="term" value="F:heme binding"/>
    <property type="evidence" value="ECO:0007669"/>
    <property type="project" value="InterPro"/>
</dbReference>
<dbReference type="STRING" id="574566.I0Z6N5"/>
<keyword evidence="4" id="KW-0503">Monooxygenase</keyword>
<dbReference type="RefSeq" id="XP_005650848.1">
    <property type="nucleotide sequence ID" value="XM_005650791.1"/>
</dbReference>
<evidence type="ECO:0000313" key="6">
    <source>
        <dbReference type="Proteomes" id="UP000007264"/>
    </source>
</evidence>
<evidence type="ECO:0000256" key="1">
    <source>
        <dbReference type="ARBA" id="ARBA00022723"/>
    </source>
</evidence>
<dbReference type="Pfam" id="PF00067">
    <property type="entry name" value="p450"/>
    <property type="match status" value="1"/>
</dbReference>
<keyword evidence="2 3" id="KW-0408">Iron</keyword>
<dbReference type="GeneID" id="17044314"/>
<evidence type="ECO:0000256" key="2">
    <source>
        <dbReference type="ARBA" id="ARBA00023004"/>
    </source>
</evidence>
<name>I0Z6N5_COCSC</name>
<dbReference type="InterPro" id="IPR001128">
    <property type="entry name" value="Cyt_P450"/>
</dbReference>
<dbReference type="GO" id="GO:0005506">
    <property type="term" value="F:iron ion binding"/>
    <property type="evidence" value="ECO:0007669"/>
    <property type="project" value="InterPro"/>
</dbReference>
<protein>
    <submittedName>
        <fullName evidence="5">Cytochrome P450</fullName>
    </submittedName>
</protein>
<comment type="similarity">
    <text evidence="4">Belongs to the cytochrome P450 family.</text>
</comment>
<keyword evidence="6" id="KW-1185">Reference proteome</keyword>
<reference evidence="5 6" key="1">
    <citation type="journal article" date="2012" name="Genome Biol.">
        <title>The genome of the polar eukaryotic microalga coccomyxa subellipsoidea reveals traits of cold adaptation.</title>
        <authorList>
            <person name="Blanc G."/>
            <person name="Agarkova I."/>
            <person name="Grimwood J."/>
            <person name="Kuo A."/>
            <person name="Brueggeman A."/>
            <person name="Dunigan D."/>
            <person name="Gurnon J."/>
            <person name="Ladunga I."/>
            <person name="Lindquist E."/>
            <person name="Lucas S."/>
            <person name="Pangilinan J."/>
            <person name="Proschold T."/>
            <person name="Salamov A."/>
            <person name="Schmutz J."/>
            <person name="Weeks D."/>
            <person name="Yamada T."/>
            <person name="Claverie J.M."/>
            <person name="Grigoriev I."/>
            <person name="Van Etten J."/>
            <person name="Lomsadze A."/>
            <person name="Borodovsky M."/>
        </authorList>
    </citation>
    <scope>NUCLEOTIDE SEQUENCE [LARGE SCALE GENOMIC DNA]</scope>
    <source>
        <strain evidence="5 6">C-169</strain>
    </source>
</reference>
<evidence type="ECO:0000256" key="4">
    <source>
        <dbReference type="RuleBase" id="RU000461"/>
    </source>
</evidence>
<dbReference type="InterPro" id="IPR002401">
    <property type="entry name" value="Cyt_P450_E_grp-I"/>
</dbReference>
<gene>
    <name evidence="5" type="ORF">COCSUDRAFT_52294</name>
</gene>
<dbReference type="PROSITE" id="PS00086">
    <property type="entry name" value="CYTOCHROME_P450"/>
    <property type="match status" value="1"/>
</dbReference>
<dbReference type="AlphaFoldDB" id="I0Z6N5"/>
<dbReference type="OrthoDB" id="3945418at2759"/>
<evidence type="ECO:0000313" key="5">
    <source>
        <dbReference type="EMBL" id="EIE26304.1"/>
    </source>
</evidence>
<keyword evidence="3 4" id="KW-0349">Heme</keyword>
<organism evidence="5 6">
    <name type="scientific">Coccomyxa subellipsoidea (strain C-169)</name>
    <name type="common">Green microalga</name>
    <dbReference type="NCBI Taxonomy" id="574566"/>
    <lineage>
        <taxon>Eukaryota</taxon>
        <taxon>Viridiplantae</taxon>
        <taxon>Chlorophyta</taxon>
        <taxon>core chlorophytes</taxon>
        <taxon>Trebouxiophyceae</taxon>
        <taxon>Trebouxiophyceae incertae sedis</taxon>
        <taxon>Coccomyxaceae</taxon>
        <taxon>Coccomyxa</taxon>
        <taxon>Coccomyxa subellipsoidea</taxon>
    </lineage>
</organism>
<dbReference type="EMBL" id="AGSI01000002">
    <property type="protein sequence ID" value="EIE26304.1"/>
    <property type="molecule type" value="Genomic_DNA"/>
</dbReference>
<keyword evidence="4" id="KW-0560">Oxidoreductase</keyword>
<dbReference type="PANTHER" id="PTHR24286">
    <property type="entry name" value="CYTOCHROME P450 26"/>
    <property type="match status" value="1"/>
</dbReference>
<dbReference type="Proteomes" id="UP000007264">
    <property type="component" value="Unassembled WGS sequence"/>
</dbReference>